<name>A0A2T0X2L4_9RHOB</name>
<evidence type="ECO:0000256" key="8">
    <source>
        <dbReference type="SAM" id="Coils"/>
    </source>
</evidence>
<dbReference type="GO" id="GO:0009424">
    <property type="term" value="C:bacterial-type flagellum hook"/>
    <property type="evidence" value="ECO:0007669"/>
    <property type="project" value="UniProtKB-UniRule"/>
</dbReference>
<dbReference type="SUPFAM" id="SSF64518">
    <property type="entry name" value="Phase 1 flagellin"/>
    <property type="match status" value="1"/>
</dbReference>
<comment type="similarity">
    <text evidence="3 7">Belongs to the flagella basal body rod proteins family.</text>
</comment>
<comment type="subcellular location">
    <subcellularLocation>
        <location evidence="1">Bacterial flagellum basal body</location>
    </subcellularLocation>
    <subcellularLocation>
        <location evidence="2 7">Secreted</location>
    </subcellularLocation>
</comment>
<dbReference type="InterPro" id="IPR001444">
    <property type="entry name" value="Flag_bb_rod_N"/>
</dbReference>
<dbReference type="InterPro" id="IPR019776">
    <property type="entry name" value="Flagellar_basal_body_rod_CS"/>
</dbReference>
<reference evidence="13 14" key="1">
    <citation type="submission" date="2018-03" db="EMBL/GenBank/DDBJ databases">
        <title>Genomic Encyclopedia of Archaeal and Bacterial Type Strains, Phase II (KMG-II): from individual species to whole genera.</title>
        <authorList>
            <person name="Goeker M."/>
        </authorList>
    </citation>
    <scope>NUCLEOTIDE SEQUENCE [LARGE SCALE GENOMIC DNA]</scope>
    <source>
        <strain evidence="13 14">DSM 29318</strain>
    </source>
</reference>
<dbReference type="GO" id="GO:0044780">
    <property type="term" value="P:bacterial-type flagellum assembly"/>
    <property type="evidence" value="ECO:0007669"/>
    <property type="project" value="InterPro"/>
</dbReference>
<keyword evidence="6 7" id="KW-0975">Bacterial flagellum</keyword>
<feature type="coiled-coil region" evidence="8">
    <location>
        <begin position="154"/>
        <end position="181"/>
    </location>
</feature>
<evidence type="ECO:0000256" key="5">
    <source>
        <dbReference type="ARBA" id="ARBA00022525"/>
    </source>
</evidence>
<evidence type="ECO:0000313" key="14">
    <source>
        <dbReference type="Proteomes" id="UP000238801"/>
    </source>
</evidence>
<evidence type="ECO:0000256" key="1">
    <source>
        <dbReference type="ARBA" id="ARBA00004117"/>
    </source>
</evidence>
<dbReference type="PRINTS" id="PR01005">
    <property type="entry name" value="FLGHOOKAP1"/>
</dbReference>
<proteinExistence type="inferred from homology"/>
<feature type="region of interest" description="Disordered" evidence="9">
    <location>
        <begin position="309"/>
        <end position="342"/>
    </location>
</feature>
<dbReference type="Proteomes" id="UP000238801">
    <property type="component" value="Unassembled WGS sequence"/>
</dbReference>
<dbReference type="InterPro" id="IPR053927">
    <property type="entry name" value="FlgK_helical"/>
</dbReference>
<evidence type="ECO:0000256" key="9">
    <source>
        <dbReference type="SAM" id="MobiDB-lite"/>
    </source>
</evidence>
<dbReference type="Pfam" id="PF22638">
    <property type="entry name" value="FlgK_D1"/>
    <property type="match status" value="1"/>
</dbReference>
<keyword evidence="14" id="KW-1185">Reference proteome</keyword>
<dbReference type="GO" id="GO:0005576">
    <property type="term" value="C:extracellular region"/>
    <property type="evidence" value="ECO:0007669"/>
    <property type="project" value="UniProtKB-SubCell"/>
</dbReference>
<keyword evidence="13" id="KW-0969">Cilium</keyword>
<dbReference type="InterPro" id="IPR010930">
    <property type="entry name" value="Flg_bb/hook_C_dom"/>
</dbReference>
<dbReference type="GO" id="GO:0009425">
    <property type="term" value="C:bacterial-type flagellum basal body"/>
    <property type="evidence" value="ECO:0007669"/>
    <property type="project" value="UniProtKB-SubCell"/>
</dbReference>
<dbReference type="InterPro" id="IPR002371">
    <property type="entry name" value="FlgK"/>
</dbReference>
<evidence type="ECO:0000256" key="4">
    <source>
        <dbReference type="ARBA" id="ARBA00016244"/>
    </source>
</evidence>
<dbReference type="AlphaFoldDB" id="A0A2T0X2L4"/>
<dbReference type="PROSITE" id="PS00588">
    <property type="entry name" value="FLAGELLA_BB_ROD"/>
    <property type="match status" value="1"/>
</dbReference>
<feature type="domain" description="Flagellar basal-body/hook protein C-terminal" evidence="11">
    <location>
        <begin position="433"/>
        <end position="469"/>
    </location>
</feature>
<dbReference type="PANTHER" id="PTHR30033:SF2">
    <property type="entry name" value="FLAGELLAR HOOK PROTEIN"/>
    <property type="match status" value="1"/>
</dbReference>
<organism evidence="13 14">
    <name type="scientific">Hasllibacter halocynthiae</name>
    <dbReference type="NCBI Taxonomy" id="595589"/>
    <lineage>
        <taxon>Bacteria</taxon>
        <taxon>Pseudomonadati</taxon>
        <taxon>Pseudomonadota</taxon>
        <taxon>Alphaproteobacteria</taxon>
        <taxon>Rhodobacterales</taxon>
        <taxon>Roseobacteraceae</taxon>
        <taxon>Hasllibacter</taxon>
    </lineage>
</organism>
<keyword evidence="13" id="KW-0282">Flagellum</keyword>
<evidence type="ECO:0000256" key="7">
    <source>
        <dbReference type="RuleBase" id="RU362065"/>
    </source>
</evidence>
<sequence>MSITRAFANAGTGMAAAARAAQVVSDNVANAATPGYGRRTLGLAAAQAGGAPAGVRVTGVARAADAQVATDLRLARGSAAAEERLLAAAEDVLAAVGAPEDPSGLEAALARVPSALHDAAADPGDASLLALAVDAIDAAAGALGRAAKTVATGRERAEAAIADGTRRLNSALEEVADLNRRVALAGARGQDTAALEDRRRQVIDAAAGIVPLRAVPREGGQVALATASGHLVLDGAPRPLTFAPAARIAPAMVAGGALGHVLQDGRALTGGGAGGLLAGGALGAAFALRDEVLPDIQADLDAVAADLARRLGPGGPDPAAPGDAGPLSDAGGPVGAAPDPGLAGRLRLDPALSAEPWRLRDGLRAAAPGPADGALLSARGAALSSPAPGAADLAGLARAPGARAAHAAGLAEGRRAAAGALEAELAARDRANGVDIDSEMRDLILIEQAYDANARVLQAIDAMLARLSEI</sequence>
<evidence type="ECO:0000256" key="6">
    <source>
        <dbReference type="ARBA" id="ARBA00023143"/>
    </source>
</evidence>
<dbReference type="Pfam" id="PF00460">
    <property type="entry name" value="Flg_bb_rod"/>
    <property type="match status" value="1"/>
</dbReference>
<keyword evidence="5 7" id="KW-0964">Secreted</keyword>
<evidence type="ECO:0000259" key="11">
    <source>
        <dbReference type="Pfam" id="PF06429"/>
    </source>
</evidence>
<evidence type="ECO:0000259" key="10">
    <source>
        <dbReference type="Pfam" id="PF00460"/>
    </source>
</evidence>
<comment type="caution">
    <text evidence="13">The sequence shown here is derived from an EMBL/GenBank/DDBJ whole genome shotgun (WGS) entry which is preliminary data.</text>
</comment>
<evidence type="ECO:0000259" key="12">
    <source>
        <dbReference type="Pfam" id="PF22638"/>
    </source>
</evidence>
<feature type="domain" description="Flagellar hook-associated protein FlgK helical" evidence="12">
    <location>
        <begin position="101"/>
        <end position="310"/>
    </location>
</feature>
<dbReference type="OrthoDB" id="7181295at2"/>
<dbReference type="GO" id="GO:0005198">
    <property type="term" value="F:structural molecule activity"/>
    <property type="evidence" value="ECO:0007669"/>
    <property type="project" value="UniProtKB-UniRule"/>
</dbReference>
<evidence type="ECO:0000256" key="3">
    <source>
        <dbReference type="ARBA" id="ARBA00009677"/>
    </source>
</evidence>
<keyword evidence="13" id="KW-0966">Cell projection</keyword>
<feature type="compositionally biased region" description="Low complexity" evidence="9">
    <location>
        <begin position="320"/>
        <end position="342"/>
    </location>
</feature>
<dbReference type="Pfam" id="PF06429">
    <property type="entry name" value="Flg_bbr_C"/>
    <property type="match status" value="1"/>
</dbReference>
<accession>A0A2T0X2L4</accession>
<gene>
    <name evidence="7" type="primary">flgK</name>
    <name evidence="13" type="ORF">BCF33_2059</name>
</gene>
<dbReference type="PANTHER" id="PTHR30033">
    <property type="entry name" value="FLAGELLAR HOOK-ASSOCIATED PROTEIN 1"/>
    <property type="match status" value="1"/>
</dbReference>
<evidence type="ECO:0000256" key="2">
    <source>
        <dbReference type="ARBA" id="ARBA00004613"/>
    </source>
</evidence>
<dbReference type="EMBL" id="PVTT01000002">
    <property type="protein sequence ID" value="PRY93192.1"/>
    <property type="molecule type" value="Genomic_DNA"/>
</dbReference>
<evidence type="ECO:0000313" key="13">
    <source>
        <dbReference type="EMBL" id="PRY93192.1"/>
    </source>
</evidence>
<feature type="domain" description="Flagellar basal body rod protein N-terminal" evidence="10">
    <location>
        <begin position="9"/>
        <end position="36"/>
    </location>
</feature>
<protein>
    <recommendedName>
        <fullName evidence="4 7">Flagellar hook-associated protein 1</fullName>
        <shortName evidence="7">HAP1</shortName>
    </recommendedName>
</protein>
<dbReference type="RefSeq" id="WP_106160804.1">
    <property type="nucleotide sequence ID" value="NZ_PVTT01000002.1"/>
</dbReference>
<keyword evidence="8" id="KW-0175">Coiled coil</keyword>